<keyword evidence="3" id="KW-1185">Reference proteome</keyword>
<protein>
    <submittedName>
        <fullName evidence="2">DUF3343 domain-containing protein</fullName>
    </submittedName>
</protein>
<reference evidence="3" key="1">
    <citation type="journal article" date="2019" name="Int. J. Syst. Evol. Microbiol.">
        <title>The Global Catalogue of Microorganisms (GCM) 10K type strain sequencing project: providing services to taxonomists for standard genome sequencing and annotation.</title>
        <authorList>
            <consortium name="The Broad Institute Genomics Platform"/>
            <consortium name="The Broad Institute Genome Sequencing Center for Infectious Disease"/>
            <person name="Wu L."/>
            <person name="Ma J."/>
        </authorList>
    </citation>
    <scope>NUCLEOTIDE SEQUENCE [LARGE SCALE GENOMIC DNA]</scope>
    <source>
        <strain evidence="3">CCM 8904</strain>
    </source>
</reference>
<dbReference type="RefSeq" id="WP_125552956.1">
    <property type="nucleotide sequence ID" value="NZ_JBHSSL010000029.1"/>
</dbReference>
<dbReference type="Pfam" id="PF11823">
    <property type="entry name" value="Se_S_carrier"/>
    <property type="match status" value="1"/>
</dbReference>
<gene>
    <name evidence="2" type="ORF">ACFQGP_05560</name>
</gene>
<dbReference type="EMBL" id="JBHSSL010000029">
    <property type="protein sequence ID" value="MFC6170049.1"/>
    <property type="molecule type" value="Genomic_DNA"/>
</dbReference>
<comment type="caution">
    <text evidence="2">The sequence shown here is derived from an EMBL/GenBank/DDBJ whole genome shotgun (WGS) entry which is preliminary data.</text>
</comment>
<sequence>MEYLFTFVNTFAAIQAQDRLDVQKIPFNVMPLPSSLGDSCGICLRVKNNDLADVQNEFKQSKIALTGFYQIQVINGKKRYQLCH</sequence>
<evidence type="ECO:0000313" key="2">
    <source>
        <dbReference type="EMBL" id="MFC6170049.1"/>
    </source>
</evidence>
<evidence type="ECO:0000259" key="1">
    <source>
        <dbReference type="Pfam" id="PF11823"/>
    </source>
</evidence>
<evidence type="ECO:0000313" key="3">
    <source>
        <dbReference type="Proteomes" id="UP001596289"/>
    </source>
</evidence>
<proteinExistence type="predicted"/>
<dbReference type="Proteomes" id="UP001596289">
    <property type="component" value="Unassembled WGS sequence"/>
</dbReference>
<accession>A0ABW1RFZ6</accession>
<organism evidence="2 3">
    <name type="scientific">Loigolactobacillus jiayinensis</name>
    <dbReference type="NCBI Taxonomy" id="2486016"/>
    <lineage>
        <taxon>Bacteria</taxon>
        <taxon>Bacillati</taxon>
        <taxon>Bacillota</taxon>
        <taxon>Bacilli</taxon>
        <taxon>Lactobacillales</taxon>
        <taxon>Lactobacillaceae</taxon>
        <taxon>Loigolactobacillus</taxon>
    </lineage>
</organism>
<name>A0ABW1RFZ6_9LACO</name>
<feature type="domain" description="Putative Se/S carrier protein-like" evidence="1">
    <location>
        <begin position="2"/>
        <end position="70"/>
    </location>
</feature>
<dbReference type="InterPro" id="IPR021778">
    <property type="entry name" value="Se/S_carrier-like"/>
</dbReference>